<dbReference type="InterPro" id="IPR011856">
    <property type="entry name" value="tRNA_endonuc-like_dom_sf"/>
</dbReference>
<proteinExistence type="predicted"/>
<organism evidence="1 2">
    <name type="scientific">Empedobacter stercoris</name>
    <dbReference type="NCBI Taxonomy" id="1628248"/>
    <lineage>
        <taxon>Bacteria</taxon>
        <taxon>Pseudomonadati</taxon>
        <taxon>Bacteroidota</taxon>
        <taxon>Flavobacteriia</taxon>
        <taxon>Flavobacteriales</taxon>
        <taxon>Weeksellaceae</taxon>
        <taxon>Empedobacter</taxon>
    </lineage>
</organism>
<reference evidence="1 2" key="1">
    <citation type="submission" date="2020-05" db="EMBL/GenBank/DDBJ databases">
        <title>Tigecycline resistant gene in Empedobacter stercoris.</title>
        <authorList>
            <person name="Chen Y."/>
            <person name="Cheng Y."/>
            <person name="Zhou K."/>
        </authorList>
    </citation>
    <scope>NUCLEOTIDE SEQUENCE [LARGE SCALE GENOMIC DNA]</scope>
    <source>
        <strain evidence="1 2">ES202</strain>
    </source>
</reference>
<dbReference type="RefSeq" id="WP_171622710.1">
    <property type="nucleotide sequence ID" value="NZ_JABFOQ010000010.1"/>
</dbReference>
<dbReference type="EMBL" id="JABFOQ010000010">
    <property type="protein sequence ID" value="NOJ75391.1"/>
    <property type="molecule type" value="Genomic_DNA"/>
</dbReference>
<evidence type="ECO:0008006" key="3">
    <source>
        <dbReference type="Google" id="ProtNLM"/>
    </source>
</evidence>
<comment type="caution">
    <text evidence="1">The sequence shown here is derived from an EMBL/GenBank/DDBJ whole genome shotgun (WGS) entry which is preliminary data.</text>
</comment>
<gene>
    <name evidence="1" type="ORF">HMH06_06005</name>
</gene>
<name>A0ABX1WLF4_9FLAO</name>
<evidence type="ECO:0000313" key="1">
    <source>
        <dbReference type="EMBL" id="NOJ75391.1"/>
    </source>
</evidence>
<accession>A0ABX1WLF4</accession>
<protein>
    <recommendedName>
        <fullName evidence="3">VRR-NUC domain-containing protein</fullName>
    </recommendedName>
</protein>
<keyword evidence="2" id="KW-1185">Reference proteome</keyword>
<evidence type="ECO:0000313" key="2">
    <source>
        <dbReference type="Proteomes" id="UP000580344"/>
    </source>
</evidence>
<sequence>MKKERYIKSNAVKELEKLDFETKVKRYPSMRIENIPKTYFRDDSSNSLTDCVIRYIELNGFQAERINSTGRQIQTGLKSRWVKGSSTKGTSDISATIKGRSIKIEIKCKATNDNIQSDYQKAYQKQIEQAGGVYIIVKTFEDFYNWYQNFIK</sequence>
<dbReference type="Proteomes" id="UP000580344">
    <property type="component" value="Unassembled WGS sequence"/>
</dbReference>
<dbReference type="Gene3D" id="3.40.1350.10">
    <property type="match status" value="1"/>
</dbReference>